<name>A0A8C6Z6H4_NOTPE</name>
<evidence type="ECO:0000256" key="4">
    <source>
        <dbReference type="ARBA" id="ARBA00022525"/>
    </source>
</evidence>
<protein>
    <submittedName>
        <fullName evidence="12">Defensin beta 1</fullName>
    </submittedName>
</protein>
<evidence type="ECO:0000256" key="6">
    <source>
        <dbReference type="ARBA" id="ARBA00022729"/>
    </source>
</evidence>
<keyword evidence="4" id="KW-0964">Secreted</keyword>
<evidence type="ECO:0000256" key="3">
    <source>
        <dbReference type="ARBA" id="ARBA00007371"/>
    </source>
</evidence>
<reference evidence="12" key="1">
    <citation type="submission" date="2025-08" db="UniProtKB">
        <authorList>
            <consortium name="Ensembl"/>
        </authorList>
    </citation>
    <scope>IDENTIFICATION</scope>
</reference>
<keyword evidence="8" id="KW-0044">Antibiotic</keyword>
<keyword evidence="6 10" id="KW-0732">Signal</keyword>
<dbReference type="PANTHER" id="PTHR21388">
    <property type="entry name" value="BETA-DEFENSIN-RELATED"/>
    <property type="match status" value="1"/>
</dbReference>
<evidence type="ECO:0000313" key="12">
    <source>
        <dbReference type="Ensembl" id="ENSNPEP00000010838.1"/>
    </source>
</evidence>
<evidence type="ECO:0000259" key="11">
    <source>
        <dbReference type="Pfam" id="PF00711"/>
    </source>
</evidence>
<dbReference type="FunFam" id="3.10.360.10:FF:000001">
    <property type="entry name" value="Beta-defensin 1"/>
    <property type="match status" value="1"/>
</dbReference>
<feature type="chain" id="PRO_5034200870" evidence="10">
    <location>
        <begin position="17"/>
        <end position="65"/>
    </location>
</feature>
<evidence type="ECO:0000256" key="5">
    <source>
        <dbReference type="ARBA" id="ARBA00022529"/>
    </source>
</evidence>
<evidence type="ECO:0000256" key="10">
    <source>
        <dbReference type="SAM" id="SignalP"/>
    </source>
</evidence>
<evidence type="ECO:0000256" key="9">
    <source>
        <dbReference type="ARBA" id="ARBA00023157"/>
    </source>
</evidence>
<dbReference type="Gene3D" id="3.10.360.10">
    <property type="entry name" value="Antimicrobial Peptide, Beta-defensin 2, Chain A"/>
    <property type="match status" value="1"/>
</dbReference>
<dbReference type="GO" id="GO:0005615">
    <property type="term" value="C:extracellular space"/>
    <property type="evidence" value="ECO:0007669"/>
    <property type="project" value="TreeGrafter"/>
</dbReference>
<evidence type="ECO:0000256" key="2">
    <source>
        <dbReference type="ARBA" id="ARBA00004613"/>
    </source>
</evidence>
<keyword evidence="5" id="KW-0929">Antimicrobial</keyword>
<dbReference type="Proteomes" id="UP000694420">
    <property type="component" value="Unplaced"/>
</dbReference>
<comment type="subcellular location">
    <subcellularLocation>
        <location evidence="1">Cytoplasmic granule</location>
    </subcellularLocation>
    <subcellularLocation>
        <location evidence="2">Secreted</location>
    </subcellularLocation>
</comment>
<proteinExistence type="inferred from homology"/>
<sequence length="65" mass="7414">MRTVFLLLALLLSKDAHKMFFFLTVSDTVQCRKIGGECSYLLCPIFKRSVGTCYGQAAKCCRPFW</sequence>
<dbReference type="GO" id="GO:0050829">
    <property type="term" value="P:defense response to Gram-negative bacterium"/>
    <property type="evidence" value="ECO:0007669"/>
    <property type="project" value="TreeGrafter"/>
</dbReference>
<dbReference type="SUPFAM" id="SSF57392">
    <property type="entry name" value="Defensin-like"/>
    <property type="match status" value="1"/>
</dbReference>
<dbReference type="InterPro" id="IPR001855">
    <property type="entry name" value="Defensin_beta-like"/>
</dbReference>
<keyword evidence="13" id="KW-1185">Reference proteome</keyword>
<organism evidence="12 13">
    <name type="scientific">Nothoprocta perdicaria</name>
    <name type="common">Chilean tinamou</name>
    <name type="synonym">Crypturus perdicarius</name>
    <dbReference type="NCBI Taxonomy" id="30464"/>
    <lineage>
        <taxon>Eukaryota</taxon>
        <taxon>Metazoa</taxon>
        <taxon>Chordata</taxon>
        <taxon>Craniata</taxon>
        <taxon>Vertebrata</taxon>
        <taxon>Euteleostomi</taxon>
        <taxon>Archelosauria</taxon>
        <taxon>Archosauria</taxon>
        <taxon>Dinosauria</taxon>
        <taxon>Saurischia</taxon>
        <taxon>Theropoda</taxon>
        <taxon>Coelurosauria</taxon>
        <taxon>Aves</taxon>
        <taxon>Palaeognathae</taxon>
        <taxon>Tinamiformes</taxon>
        <taxon>Tinamidae</taxon>
        <taxon>Nothoprocta</taxon>
    </lineage>
</organism>
<dbReference type="AlphaFoldDB" id="A0A8C6Z6H4"/>
<dbReference type="GO" id="GO:0031731">
    <property type="term" value="F:CCR6 chemokine receptor binding"/>
    <property type="evidence" value="ECO:0007669"/>
    <property type="project" value="TreeGrafter"/>
</dbReference>
<dbReference type="PANTHER" id="PTHR21388:SF9">
    <property type="entry name" value="BETA-DEFENSIN 1"/>
    <property type="match status" value="1"/>
</dbReference>
<feature type="signal peptide" evidence="10">
    <location>
        <begin position="1"/>
        <end position="16"/>
    </location>
</feature>
<accession>A0A8C6Z6H4</accession>
<feature type="domain" description="Beta-defensin-like" evidence="11">
    <location>
        <begin position="27"/>
        <end position="62"/>
    </location>
</feature>
<evidence type="ECO:0000313" key="13">
    <source>
        <dbReference type="Proteomes" id="UP000694420"/>
    </source>
</evidence>
<comment type="similarity">
    <text evidence="3">Belongs to the beta-defensin family.</text>
</comment>
<evidence type="ECO:0000256" key="1">
    <source>
        <dbReference type="ARBA" id="ARBA00004463"/>
    </source>
</evidence>
<keyword evidence="9" id="KW-1015">Disulfide bond</keyword>
<dbReference type="Ensembl" id="ENSNPET00000011116.1">
    <property type="protein sequence ID" value="ENSNPEP00000010838.1"/>
    <property type="gene ID" value="ENSNPEG00000008144.1"/>
</dbReference>
<dbReference type="GO" id="GO:0002227">
    <property type="term" value="P:innate immune response in mucosa"/>
    <property type="evidence" value="ECO:0007669"/>
    <property type="project" value="TreeGrafter"/>
</dbReference>
<gene>
    <name evidence="12" type="primary">DEFB1</name>
</gene>
<dbReference type="Pfam" id="PF00711">
    <property type="entry name" value="Defensin_beta"/>
    <property type="match status" value="1"/>
</dbReference>
<evidence type="ECO:0000256" key="8">
    <source>
        <dbReference type="ARBA" id="ARBA00023022"/>
    </source>
</evidence>
<reference evidence="12" key="2">
    <citation type="submission" date="2025-09" db="UniProtKB">
        <authorList>
            <consortium name="Ensembl"/>
        </authorList>
    </citation>
    <scope>IDENTIFICATION</scope>
</reference>
<evidence type="ECO:0000256" key="7">
    <source>
        <dbReference type="ARBA" id="ARBA00022940"/>
    </source>
</evidence>
<keyword evidence="7" id="KW-0211">Defensin</keyword>
<dbReference type="GO" id="GO:0050830">
    <property type="term" value="P:defense response to Gram-positive bacterium"/>
    <property type="evidence" value="ECO:0007669"/>
    <property type="project" value="TreeGrafter"/>
</dbReference>